<keyword evidence="1" id="KW-1185">Reference proteome</keyword>
<name>A0A915E9Y9_9BILA</name>
<dbReference type="AlphaFoldDB" id="A0A915E9Y9"/>
<evidence type="ECO:0000313" key="1">
    <source>
        <dbReference type="Proteomes" id="UP000887574"/>
    </source>
</evidence>
<accession>A0A915E9Y9</accession>
<evidence type="ECO:0000313" key="2">
    <source>
        <dbReference type="WBParaSite" id="jg3929.1"/>
    </source>
</evidence>
<dbReference type="WBParaSite" id="jg3929.1">
    <property type="protein sequence ID" value="jg3929.1"/>
    <property type="gene ID" value="jg3929"/>
</dbReference>
<dbReference type="Proteomes" id="UP000887574">
    <property type="component" value="Unplaced"/>
</dbReference>
<protein>
    <submittedName>
        <fullName evidence="2">Uncharacterized protein</fullName>
    </submittedName>
</protein>
<organism evidence="1 2">
    <name type="scientific">Ditylenchus dipsaci</name>
    <dbReference type="NCBI Taxonomy" id="166011"/>
    <lineage>
        <taxon>Eukaryota</taxon>
        <taxon>Metazoa</taxon>
        <taxon>Ecdysozoa</taxon>
        <taxon>Nematoda</taxon>
        <taxon>Chromadorea</taxon>
        <taxon>Rhabditida</taxon>
        <taxon>Tylenchina</taxon>
        <taxon>Tylenchomorpha</taxon>
        <taxon>Sphaerularioidea</taxon>
        <taxon>Anguinidae</taxon>
        <taxon>Anguininae</taxon>
        <taxon>Ditylenchus</taxon>
    </lineage>
</organism>
<proteinExistence type="predicted"/>
<reference evidence="2" key="1">
    <citation type="submission" date="2022-11" db="UniProtKB">
        <authorList>
            <consortium name="WormBaseParasite"/>
        </authorList>
    </citation>
    <scope>IDENTIFICATION</scope>
</reference>
<sequence>MALSLYTSCGRFDRGESRHFSWSSVYIQAFGKSAISSVLEIKLISTHNPNMYKGKEQHRNQEYVPVDKQVCTMKMLLLVNNGVFEYIQFIAPPKTGPIWKQIENKLI</sequence>